<organism evidence="3 4">
    <name type="scientific">Kineosporia mesophila</name>
    <dbReference type="NCBI Taxonomy" id="566012"/>
    <lineage>
        <taxon>Bacteria</taxon>
        <taxon>Bacillati</taxon>
        <taxon>Actinomycetota</taxon>
        <taxon>Actinomycetes</taxon>
        <taxon>Kineosporiales</taxon>
        <taxon>Kineosporiaceae</taxon>
        <taxon>Kineosporia</taxon>
    </lineage>
</organism>
<feature type="transmembrane region" description="Helical" evidence="2">
    <location>
        <begin position="231"/>
        <end position="250"/>
    </location>
</feature>
<feature type="transmembrane region" description="Helical" evidence="2">
    <location>
        <begin position="69"/>
        <end position="86"/>
    </location>
</feature>
<feature type="region of interest" description="Disordered" evidence="1">
    <location>
        <begin position="172"/>
        <end position="222"/>
    </location>
</feature>
<comment type="caution">
    <text evidence="3">The sequence shown here is derived from an EMBL/GenBank/DDBJ whole genome shotgun (WGS) entry which is preliminary data.</text>
</comment>
<feature type="region of interest" description="Disordered" evidence="1">
    <location>
        <begin position="259"/>
        <end position="377"/>
    </location>
</feature>
<keyword evidence="2" id="KW-0472">Membrane</keyword>
<feature type="compositionally biased region" description="Low complexity" evidence="1">
    <location>
        <begin position="267"/>
        <end position="279"/>
    </location>
</feature>
<dbReference type="EMBL" id="BAAAZO010000003">
    <property type="protein sequence ID" value="GAA3604050.1"/>
    <property type="molecule type" value="Genomic_DNA"/>
</dbReference>
<name>A0ABP6ZAZ7_9ACTN</name>
<keyword evidence="2" id="KW-0812">Transmembrane</keyword>
<feature type="compositionally biased region" description="Low complexity" evidence="1">
    <location>
        <begin position="288"/>
        <end position="338"/>
    </location>
</feature>
<evidence type="ECO:0000256" key="1">
    <source>
        <dbReference type="SAM" id="MobiDB-lite"/>
    </source>
</evidence>
<sequence>MTDRQYPPRSAGDHGSTTVHHGRDPGPVGETEEPKKPKLPVNVIQVSASAGAAVTSAIAASYFGVGGTIAGAAFGSVVSTVAGAFYSDTLGKAHKVVATTTAVVVQRFPGDMPQAESIHRMNGPAGVPAADSLNRVGSEDTRHVDVEHMQVPINDETQVMNPVGDAATRMMPPVTGADGHSSYQQQTRVQGAYQQQPAEHRSQTYRSSGAGRASARRAEPQEQTWWKKPGFLLTGISLAGFLIAFIFILGTEGVLGHPISGGESGNTLTKLTSSNTSSNSDDDDKSTPTESATPSATATPTESVSPTATAGATVAPTETAAPTETVAPTATDAAPDTGSGDVQPTDQTQSADGSADGSADTGDTGADSQVQQEQSAP</sequence>
<gene>
    <name evidence="3" type="ORF">GCM10022223_19640</name>
</gene>
<evidence type="ECO:0000256" key="2">
    <source>
        <dbReference type="SAM" id="Phobius"/>
    </source>
</evidence>
<accession>A0ABP6ZAZ7</accession>
<keyword evidence="4" id="KW-1185">Reference proteome</keyword>
<dbReference type="RefSeq" id="WP_231487158.1">
    <property type="nucleotide sequence ID" value="NZ_BAAAZO010000003.1"/>
</dbReference>
<feature type="region of interest" description="Disordered" evidence="1">
    <location>
        <begin position="1"/>
        <end position="38"/>
    </location>
</feature>
<feature type="compositionally biased region" description="Polar residues" evidence="1">
    <location>
        <begin position="340"/>
        <end position="349"/>
    </location>
</feature>
<feature type="compositionally biased region" description="Polar residues" evidence="1">
    <location>
        <begin position="181"/>
        <end position="197"/>
    </location>
</feature>
<feature type="compositionally biased region" description="Low complexity" evidence="1">
    <location>
        <begin position="350"/>
        <end position="368"/>
    </location>
</feature>
<reference evidence="4" key="1">
    <citation type="journal article" date="2019" name="Int. J. Syst. Evol. Microbiol.">
        <title>The Global Catalogue of Microorganisms (GCM) 10K type strain sequencing project: providing services to taxonomists for standard genome sequencing and annotation.</title>
        <authorList>
            <consortium name="The Broad Institute Genomics Platform"/>
            <consortium name="The Broad Institute Genome Sequencing Center for Infectious Disease"/>
            <person name="Wu L."/>
            <person name="Ma J."/>
        </authorList>
    </citation>
    <scope>NUCLEOTIDE SEQUENCE [LARGE SCALE GENOMIC DNA]</scope>
    <source>
        <strain evidence="4">JCM 16902</strain>
    </source>
</reference>
<evidence type="ECO:0000313" key="3">
    <source>
        <dbReference type="EMBL" id="GAA3604050.1"/>
    </source>
</evidence>
<dbReference type="Proteomes" id="UP001501074">
    <property type="component" value="Unassembled WGS sequence"/>
</dbReference>
<evidence type="ECO:0000313" key="4">
    <source>
        <dbReference type="Proteomes" id="UP001501074"/>
    </source>
</evidence>
<keyword evidence="2" id="KW-1133">Transmembrane helix</keyword>
<proteinExistence type="predicted"/>
<protein>
    <submittedName>
        <fullName evidence="3">Uncharacterized protein</fullName>
    </submittedName>
</protein>